<sequence length="95" mass="9902">MRALTATPGTAGSSKVVELPDPEPRAGELLENDVVVGSVNADLRHHRQAAEASARAHLGRPGGLITRRVPPESFADASGTRPDDVEVVVTLDGGR</sequence>
<evidence type="ECO:0000256" key="1">
    <source>
        <dbReference type="ARBA" id="ARBA00001947"/>
    </source>
</evidence>
<keyword evidence="8" id="KW-1185">Reference proteome</keyword>
<evidence type="ECO:0000313" key="7">
    <source>
        <dbReference type="EMBL" id="MDR6594287.1"/>
    </source>
</evidence>
<reference evidence="7 8" key="1">
    <citation type="submission" date="2023-07" db="EMBL/GenBank/DDBJ databases">
        <title>Sequencing the genomes of 1000 actinobacteria strains.</title>
        <authorList>
            <person name="Klenk H.-P."/>
        </authorList>
    </citation>
    <scope>NUCLEOTIDE SEQUENCE [LARGE SCALE GENOMIC DNA]</scope>
    <source>
        <strain evidence="7 8">DSM 43749</strain>
    </source>
</reference>
<name>A0ABU1PUG5_9PSEU</name>
<feature type="region of interest" description="Disordered" evidence="5">
    <location>
        <begin position="47"/>
        <end position="67"/>
    </location>
</feature>
<evidence type="ECO:0000256" key="5">
    <source>
        <dbReference type="SAM" id="MobiDB-lite"/>
    </source>
</evidence>
<dbReference type="RefSeq" id="WP_310307295.1">
    <property type="nucleotide sequence ID" value="NZ_BAAAXB010000001.1"/>
</dbReference>
<protein>
    <recommendedName>
        <fullName evidence="6">Glucose dehydrogenase C-terminal domain-containing protein</fullName>
    </recommendedName>
</protein>
<dbReference type="Gene3D" id="3.40.50.720">
    <property type="entry name" value="NAD(P)-binding Rossmann-like Domain"/>
    <property type="match status" value="1"/>
</dbReference>
<dbReference type="Proteomes" id="UP001268819">
    <property type="component" value="Unassembled WGS sequence"/>
</dbReference>
<evidence type="ECO:0000313" key="8">
    <source>
        <dbReference type="Proteomes" id="UP001268819"/>
    </source>
</evidence>
<gene>
    <name evidence="7" type="ORF">J2S66_002671</name>
</gene>
<evidence type="ECO:0000256" key="3">
    <source>
        <dbReference type="ARBA" id="ARBA00022833"/>
    </source>
</evidence>
<comment type="caution">
    <text evidence="7">The sequence shown here is derived from an EMBL/GenBank/DDBJ whole genome shotgun (WGS) entry which is preliminary data.</text>
</comment>
<keyword evidence="3" id="KW-0862">Zinc</keyword>
<feature type="domain" description="Glucose dehydrogenase C-terminal" evidence="6">
    <location>
        <begin position="29"/>
        <end position="91"/>
    </location>
</feature>
<keyword evidence="2" id="KW-0479">Metal-binding</keyword>
<evidence type="ECO:0000256" key="2">
    <source>
        <dbReference type="ARBA" id="ARBA00022723"/>
    </source>
</evidence>
<dbReference type="EMBL" id="JAVDSG010000001">
    <property type="protein sequence ID" value="MDR6594287.1"/>
    <property type="molecule type" value="Genomic_DNA"/>
</dbReference>
<dbReference type="Pfam" id="PF16912">
    <property type="entry name" value="Glu_dehyd_C"/>
    <property type="match status" value="1"/>
</dbReference>
<keyword evidence="4" id="KW-0560">Oxidoreductase</keyword>
<dbReference type="InterPro" id="IPR031640">
    <property type="entry name" value="Glu_dehyd_C"/>
</dbReference>
<dbReference type="Gene3D" id="3.90.180.10">
    <property type="entry name" value="Medium-chain alcohol dehydrogenases, catalytic domain"/>
    <property type="match status" value="1"/>
</dbReference>
<evidence type="ECO:0000259" key="6">
    <source>
        <dbReference type="Pfam" id="PF16912"/>
    </source>
</evidence>
<organism evidence="7 8">
    <name type="scientific">Saccharothrix longispora</name>
    <dbReference type="NCBI Taxonomy" id="33920"/>
    <lineage>
        <taxon>Bacteria</taxon>
        <taxon>Bacillati</taxon>
        <taxon>Actinomycetota</taxon>
        <taxon>Actinomycetes</taxon>
        <taxon>Pseudonocardiales</taxon>
        <taxon>Pseudonocardiaceae</taxon>
        <taxon>Saccharothrix</taxon>
    </lineage>
</organism>
<comment type="cofactor">
    <cofactor evidence="1">
        <name>Zn(2+)</name>
        <dbReference type="ChEBI" id="CHEBI:29105"/>
    </cofactor>
</comment>
<evidence type="ECO:0000256" key="4">
    <source>
        <dbReference type="ARBA" id="ARBA00023002"/>
    </source>
</evidence>
<accession>A0ABU1PUG5</accession>
<proteinExistence type="predicted"/>